<organism evidence="8 9">
    <name type="scientific">Daucus carota subsp. sativus</name>
    <name type="common">Carrot</name>
    <dbReference type="NCBI Taxonomy" id="79200"/>
    <lineage>
        <taxon>Eukaryota</taxon>
        <taxon>Viridiplantae</taxon>
        <taxon>Streptophyta</taxon>
        <taxon>Embryophyta</taxon>
        <taxon>Tracheophyta</taxon>
        <taxon>Spermatophyta</taxon>
        <taxon>Magnoliopsida</taxon>
        <taxon>eudicotyledons</taxon>
        <taxon>Gunneridae</taxon>
        <taxon>Pentapetalae</taxon>
        <taxon>asterids</taxon>
        <taxon>campanulids</taxon>
        <taxon>Apiales</taxon>
        <taxon>Apiaceae</taxon>
        <taxon>Apioideae</taxon>
        <taxon>Scandiceae</taxon>
        <taxon>Daucinae</taxon>
        <taxon>Daucus</taxon>
        <taxon>Daucus sect. Daucus</taxon>
    </lineage>
</organism>
<keyword evidence="2" id="KW-0812">Transmembrane</keyword>
<dbReference type="InterPro" id="IPR026961">
    <property type="entry name" value="PGG_dom"/>
</dbReference>
<reference evidence="8" key="2">
    <citation type="submission" date="2022-03" db="EMBL/GenBank/DDBJ databases">
        <title>Draft title - Genomic analysis of global carrot germplasm unveils the trajectory of domestication and the origin of high carotenoid orange carrot.</title>
        <authorList>
            <person name="Iorizzo M."/>
            <person name="Ellison S."/>
            <person name="Senalik D."/>
            <person name="Macko-Podgorni A."/>
            <person name="Grzebelus D."/>
            <person name="Bostan H."/>
            <person name="Rolling W."/>
            <person name="Curaba J."/>
            <person name="Simon P."/>
        </authorList>
    </citation>
    <scope>NUCLEOTIDE SEQUENCE</scope>
    <source>
        <tissue evidence="8">Leaf</tissue>
    </source>
</reference>
<dbReference type="EMBL" id="CP093351">
    <property type="protein sequence ID" value="WOH14454.1"/>
    <property type="molecule type" value="Genomic_DNA"/>
</dbReference>
<evidence type="ECO:0000256" key="2">
    <source>
        <dbReference type="ARBA" id="ARBA00022692"/>
    </source>
</evidence>
<gene>
    <name evidence="8" type="ORF">DCAR_0933973</name>
</gene>
<evidence type="ECO:0000313" key="9">
    <source>
        <dbReference type="Proteomes" id="UP000077755"/>
    </source>
</evidence>
<dbReference type="PANTHER" id="PTHR24186:SF56">
    <property type="entry name" value="PGG DOMAIN-CONTAINING PROTEIN"/>
    <property type="match status" value="1"/>
</dbReference>
<accession>A0AAF0XX40</accession>
<dbReference type="GO" id="GO:0005886">
    <property type="term" value="C:plasma membrane"/>
    <property type="evidence" value="ECO:0007669"/>
    <property type="project" value="TreeGrafter"/>
</dbReference>
<name>A0AAF0XX40_DAUCS</name>
<evidence type="ECO:0000259" key="7">
    <source>
        <dbReference type="Pfam" id="PF13962"/>
    </source>
</evidence>
<evidence type="ECO:0000256" key="1">
    <source>
        <dbReference type="ARBA" id="ARBA00004141"/>
    </source>
</evidence>
<keyword evidence="3" id="KW-0677">Repeat</keyword>
<protein>
    <recommendedName>
        <fullName evidence="7">PGG domain-containing protein</fullName>
    </recommendedName>
</protein>
<keyword evidence="5" id="KW-0040">ANK repeat</keyword>
<dbReference type="PANTHER" id="PTHR24186">
    <property type="entry name" value="PROTEIN PHOSPHATASE 1 REGULATORY SUBUNIT"/>
    <property type="match status" value="1"/>
</dbReference>
<keyword evidence="9" id="KW-1185">Reference proteome</keyword>
<evidence type="ECO:0000256" key="6">
    <source>
        <dbReference type="ARBA" id="ARBA00023136"/>
    </source>
</evidence>
<proteinExistence type="predicted"/>
<reference evidence="8" key="1">
    <citation type="journal article" date="2016" name="Nat. Genet.">
        <title>A high-quality carrot genome assembly provides new insights into carotenoid accumulation and asterid genome evolution.</title>
        <authorList>
            <person name="Iorizzo M."/>
            <person name="Ellison S."/>
            <person name="Senalik D."/>
            <person name="Zeng P."/>
            <person name="Satapoomin P."/>
            <person name="Huang J."/>
            <person name="Bowman M."/>
            <person name="Iovene M."/>
            <person name="Sanseverino W."/>
            <person name="Cavagnaro P."/>
            <person name="Yildiz M."/>
            <person name="Macko-Podgorni A."/>
            <person name="Moranska E."/>
            <person name="Grzebelus E."/>
            <person name="Grzebelus D."/>
            <person name="Ashrafi H."/>
            <person name="Zheng Z."/>
            <person name="Cheng S."/>
            <person name="Spooner D."/>
            <person name="Van Deynze A."/>
            <person name="Simon P."/>
        </authorList>
    </citation>
    <scope>NUCLEOTIDE SEQUENCE</scope>
    <source>
        <tissue evidence="8">Leaf</tissue>
    </source>
</reference>
<keyword evidence="6" id="KW-0472">Membrane</keyword>
<dbReference type="Pfam" id="PF13962">
    <property type="entry name" value="PGG"/>
    <property type="match status" value="1"/>
</dbReference>
<keyword evidence="4" id="KW-1133">Transmembrane helix</keyword>
<evidence type="ECO:0000256" key="3">
    <source>
        <dbReference type="ARBA" id="ARBA00022737"/>
    </source>
</evidence>
<dbReference type="AlphaFoldDB" id="A0AAF0XX40"/>
<evidence type="ECO:0000256" key="4">
    <source>
        <dbReference type="ARBA" id="ARBA00022989"/>
    </source>
</evidence>
<evidence type="ECO:0000256" key="5">
    <source>
        <dbReference type="ARBA" id="ARBA00023043"/>
    </source>
</evidence>
<feature type="domain" description="PGG" evidence="7">
    <location>
        <begin position="34"/>
        <end position="93"/>
    </location>
</feature>
<sequence>MNRTESSSPLDPEEEMKKDAVKYFGFQPKRDSASDARNALLVVAALVATVTFDKGTDVPGNIRNGTARIIFIIANSIAFSASMSIVEYLTTGFPFKTEIYISLSSVCFAYGSGVSNHIEGVREYVLLFISLLLPFFASKVSRVKAWLH</sequence>
<evidence type="ECO:0000313" key="8">
    <source>
        <dbReference type="EMBL" id="WOH14454.1"/>
    </source>
</evidence>
<dbReference type="Proteomes" id="UP000077755">
    <property type="component" value="Chromosome 9"/>
</dbReference>
<comment type="subcellular location">
    <subcellularLocation>
        <location evidence="1">Membrane</location>
        <topology evidence="1">Multi-pass membrane protein</topology>
    </subcellularLocation>
</comment>